<evidence type="ECO:0000256" key="6">
    <source>
        <dbReference type="SAM" id="Phobius"/>
    </source>
</evidence>
<proteinExistence type="predicted"/>
<dbReference type="GO" id="GO:0005254">
    <property type="term" value="F:chloride channel activity"/>
    <property type="evidence" value="ECO:0007669"/>
    <property type="project" value="TreeGrafter"/>
</dbReference>
<keyword evidence="4 6" id="KW-0472">Membrane</keyword>
<feature type="transmembrane region" description="Helical" evidence="6">
    <location>
        <begin position="229"/>
        <end position="252"/>
    </location>
</feature>
<reference evidence="9" key="1">
    <citation type="journal article" date="2015" name="Genome Announc.">
        <title>Draft genome sequence of Talaromyces cellulolyticus strain Y-94, a source of lignocellulosic biomass-degrading enzymes.</title>
        <authorList>
            <person name="Fujii T."/>
            <person name="Koike H."/>
            <person name="Sawayama S."/>
            <person name="Yano S."/>
            <person name="Inoue H."/>
        </authorList>
    </citation>
    <scope>NUCLEOTIDE SEQUENCE [LARGE SCALE GENOMIC DNA]</scope>
    <source>
        <strain evidence="9">Y-94</strain>
    </source>
</reference>
<dbReference type="GO" id="GO:0031965">
    <property type="term" value="C:nuclear membrane"/>
    <property type="evidence" value="ECO:0007669"/>
    <property type="project" value="InterPro"/>
</dbReference>
<dbReference type="InterPro" id="IPR049452">
    <property type="entry name" value="Anoctamin_TM"/>
</dbReference>
<dbReference type="InterPro" id="IPR018767">
    <property type="entry name" value="Brl1/Brr6_dom"/>
</dbReference>
<feature type="transmembrane region" description="Helical" evidence="6">
    <location>
        <begin position="634"/>
        <end position="656"/>
    </location>
</feature>
<feature type="region of interest" description="Disordered" evidence="5">
    <location>
        <begin position="1"/>
        <end position="118"/>
    </location>
</feature>
<dbReference type="Pfam" id="PF10104">
    <property type="entry name" value="Brr6_like_C_C"/>
    <property type="match status" value="1"/>
</dbReference>
<evidence type="ECO:0000256" key="1">
    <source>
        <dbReference type="ARBA" id="ARBA00004141"/>
    </source>
</evidence>
<feature type="transmembrane region" description="Helical" evidence="6">
    <location>
        <begin position="804"/>
        <end position="825"/>
    </location>
</feature>
<feature type="transmembrane region" description="Helical" evidence="6">
    <location>
        <begin position="860"/>
        <end position="882"/>
    </location>
</feature>
<feature type="compositionally biased region" description="Polar residues" evidence="5">
    <location>
        <begin position="50"/>
        <end position="67"/>
    </location>
</feature>
<dbReference type="GO" id="GO:0032541">
    <property type="term" value="C:cortical endoplasmic reticulum"/>
    <property type="evidence" value="ECO:0007669"/>
    <property type="project" value="TreeGrafter"/>
</dbReference>
<accession>A0A0B8N1N6</accession>
<dbReference type="Proteomes" id="UP000053095">
    <property type="component" value="Unassembled WGS sequence"/>
</dbReference>
<evidence type="ECO:0000313" key="8">
    <source>
        <dbReference type="EMBL" id="GAM42117.1"/>
    </source>
</evidence>
<feature type="transmembrane region" description="Helical" evidence="6">
    <location>
        <begin position="713"/>
        <end position="736"/>
    </location>
</feature>
<dbReference type="Pfam" id="PF04547">
    <property type="entry name" value="Anoctamin"/>
    <property type="match status" value="1"/>
</dbReference>
<organism evidence="8 9">
    <name type="scientific">Talaromyces pinophilus</name>
    <name type="common">Penicillium pinophilum</name>
    <dbReference type="NCBI Taxonomy" id="128442"/>
    <lineage>
        <taxon>Eukaryota</taxon>
        <taxon>Fungi</taxon>
        <taxon>Dikarya</taxon>
        <taxon>Ascomycota</taxon>
        <taxon>Pezizomycotina</taxon>
        <taxon>Eurotiomycetes</taxon>
        <taxon>Eurotiomycetidae</taxon>
        <taxon>Eurotiales</taxon>
        <taxon>Trichocomaceae</taxon>
        <taxon>Talaromyces</taxon>
        <taxon>Talaromyces sect. Talaromyces</taxon>
    </lineage>
</organism>
<comment type="subcellular location">
    <subcellularLocation>
        <location evidence="1">Membrane</location>
        <topology evidence="1">Multi-pass membrane protein</topology>
    </subcellularLocation>
</comment>
<sequence length="1156" mass="132467">MERRTAESPMDFEWQTRAPGDVTSPFYQLGLQHDNQKKSFVFESPLKKQPAQSFTFSQPSPQRNGSPTRPGAIFGKPAFQTPRKFDLDFSSGAENMSSPENADNEDTPEPAQIKKKEKRNSLFAIYGRWAPSPGRGEIARVTKHTTDPARRVHKRRIRDRDIDRHLRRDSDYDSDRPSSREGKQLSSKVDKKDKEATSSSTIPPPQGSTWAHFFAFLDEHPNLPAVLSYWLQLVWNLILFSLVTWVVVSFVLTIKQDIDHAADAKRNEILTEISTCKEFYIQNSCNLASRPPALNDVCNNWERCMDQDPTRVARATVSVQTISAIITGFVDAISFKAFSLATGLLSHYDINTQKKKIDIPSQAPNNHKDNRLTNINKLLRFPIPPTVVNFPSNIPKLLVERTVLHVGNTAMIGMTTMTMNKSRDTCIAAMTATPSNDAALKGNYDVDYVIRYTFGGPDRQQAKEQLNSLLQTLAGVGFLTEVRPGDRSSLLIFIRAPHKSLLRATHTTRVRDWLYGLRNTQPDRDSSPGPQTDAERLRAIYYMLTAPTTDGGANITPKFGKWKNVDSLFPLHDDRTNQAWMRDWSKKTFLTSEDLDQIRDKFGEQVGFYFSFLQTYFRFLFFPALFGFSSWLMLGYYSPVYAVVNCVWCVVFVEYWKRQEEDLALRWQVRGVSVLSSRNRRFKPESEVRDAATGELRPVFPWTKRLQRQMLQIPFAFVAVIALGAVIATCFAIEIFISEVYNGPLKSYLVFIPTVLLSSILPIASTILTRVAKRLTEFENYETKEDHDVAFIQKMLVINFITSYLAIFLTAFVYVPFAHVIVPYLDIFRATVRPFVSPEDEKTIHHSEFKIDPNRLQKQVIYFAVTAQIVNFFLETVLPFILQRLSSKYKKYSEEKANGHEKASAAYDDHPDEVEFLKKVREEADLPEYETTDDLRQMVIQFGYLSLFSTVWPLVPVSFLFNNWLELRSDFFKICKEFKRPVPERADTIGPWLDTLGLLAWIGSITSPALVYLARSQGLDSGDCTTSNHIHGWMLMTTIFFSEHIYLAVRYAVEKTMTKIEMPSIAHERIQKILMRKEFIAEIPEEPVPSSAETNEELKGGEITRATLEEDARARTLHDARPSDPFWERQKNWREALQIGERIIEAYQSVEGKKYD</sequence>
<gene>
    <name evidence="8" type="ORF">TCE0_043f15794</name>
</gene>
<feature type="compositionally biased region" description="Basic and acidic residues" evidence="5">
    <location>
        <begin position="137"/>
        <end position="150"/>
    </location>
</feature>
<dbReference type="InterPro" id="IPR007632">
    <property type="entry name" value="Anoctamin"/>
</dbReference>
<feature type="transmembrane region" description="Helical" evidence="6">
    <location>
        <begin position="748"/>
        <end position="768"/>
    </location>
</feature>
<evidence type="ECO:0000256" key="4">
    <source>
        <dbReference type="ARBA" id="ARBA00023136"/>
    </source>
</evidence>
<keyword evidence="9" id="KW-1185">Reference proteome</keyword>
<dbReference type="InterPro" id="IPR049456">
    <property type="entry name" value="Anoctamin_N_fung"/>
</dbReference>
<dbReference type="AlphaFoldDB" id="A0A0B8N1N6"/>
<feature type="transmembrane region" description="Helical" evidence="6">
    <location>
        <begin position="942"/>
        <end position="961"/>
    </location>
</feature>
<feature type="compositionally biased region" description="Basic and acidic residues" evidence="5">
    <location>
        <begin position="158"/>
        <end position="196"/>
    </location>
</feature>
<dbReference type="EMBL" id="DF933839">
    <property type="protein sequence ID" value="GAM42117.1"/>
    <property type="molecule type" value="Genomic_DNA"/>
</dbReference>
<feature type="region of interest" description="Disordered" evidence="5">
    <location>
        <begin position="134"/>
        <end position="204"/>
    </location>
</feature>
<dbReference type="SMART" id="SM01042">
    <property type="entry name" value="Brr6_like_C_C"/>
    <property type="match status" value="1"/>
</dbReference>
<feature type="transmembrane region" description="Helical" evidence="6">
    <location>
        <begin position="606"/>
        <end position="628"/>
    </location>
</feature>
<evidence type="ECO:0000313" key="9">
    <source>
        <dbReference type="Proteomes" id="UP000053095"/>
    </source>
</evidence>
<keyword evidence="2 6" id="KW-0812">Transmembrane</keyword>
<evidence type="ECO:0000259" key="7">
    <source>
        <dbReference type="SMART" id="SM01042"/>
    </source>
</evidence>
<evidence type="ECO:0000256" key="5">
    <source>
        <dbReference type="SAM" id="MobiDB-lite"/>
    </source>
</evidence>
<evidence type="ECO:0000256" key="3">
    <source>
        <dbReference type="ARBA" id="ARBA00022989"/>
    </source>
</evidence>
<keyword evidence="3 6" id="KW-1133">Transmembrane helix</keyword>
<dbReference type="PANTHER" id="PTHR12308">
    <property type="entry name" value="ANOCTAMIN"/>
    <property type="match status" value="1"/>
</dbReference>
<dbReference type="Pfam" id="PF20877">
    <property type="entry name" value="Anoctamin_N"/>
    <property type="match status" value="1"/>
</dbReference>
<dbReference type="GO" id="GO:0055088">
    <property type="term" value="P:lipid homeostasis"/>
    <property type="evidence" value="ECO:0007669"/>
    <property type="project" value="InterPro"/>
</dbReference>
<name>A0A0B8N1N6_TALPI</name>
<protein>
    <recommendedName>
        <fullName evidence="7">Brl1/Brr6 domain-containing protein</fullName>
    </recommendedName>
</protein>
<feature type="compositionally biased region" description="Polar residues" evidence="5">
    <location>
        <begin position="92"/>
        <end position="101"/>
    </location>
</feature>
<dbReference type="PANTHER" id="PTHR12308:SF73">
    <property type="entry name" value="ANOCTAMIN"/>
    <property type="match status" value="1"/>
</dbReference>
<feature type="domain" description="Brl1/Brr6" evidence="7">
    <location>
        <begin position="227"/>
        <end position="354"/>
    </location>
</feature>
<evidence type="ECO:0000256" key="2">
    <source>
        <dbReference type="ARBA" id="ARBA00022692"/>
    </source>
</evidence>
<feature type="transmembrane region" description="Helical" evidence="6">
    <location>
        <begin position="1030"/>
        <end position="1049"/>
    </location>
</feature>